<dbReference type="InParanoid" id="A0A1Q3B950"/>
<dbReference type="Gene3D" id="4.10.60.10">
    <property type="entry name" value="Zinc finger, CCHC-type"/>
    <property type="match status" value="1"/>
</dbReference>
<dbReference type="Pfam" id="PF14223">
    <property type="entry name" value="Retrotran_gag_2"/>
    <property type="match status" value="1"/>
</dbReference>
<gene>
    <name evidence="1" type="ORF">CFOL_v3_07943</name>
</gene>
<dbReference type="GO" id="GO:0008270">
    <property type="term" value="F:zinc ion binding"/>
    <property type="evidence" value="ECO:0007669"/>
    <property type="project" value="InterPro"/>
</dbReference>
<evidence type="ECO:0000313" key="1">
    <source>
        <dbReference type="EMBL" id="GAV64425.1"/>
    </source>
</evidence>
<organism evidence="1 2">
    <name type="scientific">Cephalotus follicularis</name>
    <name type="common">Albany pitcher plant</name>
    <dbReference type="NCBI Taxonomy" id="3775"/>
    <lineage>
        <taxon>Eukaryota</taxon>
        <taxon>Viridiplantae</taxon>
        <taxon>Streptophyta</taxon>
        <taxon>Embryophyta</taxon>
        <taxon>Tracheophyta</taxon>
        <taxon>Spermatophyta</taxon>
        <taxon>Magnoliopsida</taxon>
        <taxon>eudicotyledons</taxon>
        <taxon>Gunneridae</taxon>
        <taxon>Pentapetalae</taxon>
        <taxon>rosids</taxon>
        <taxon>fabids</taxon>
        <taxon>Oxalidales</taxon>
        <taxon>Cephalotaceae</taxon>
        <taxon>Cephalotus</taxon>
    </lineage>
</organism>
<comment type="caution">
    <text evidence="1">The sequence shown here is derived from an EMBL/GenBank/DDBJ whole genome shotgun (WGS) entry which is preliminary data.</text>
</comment>
<protein>
    <submittedName>
        <fullName evidence="1">Zf-CCHC domain-containing protein/UBN2 domain-containing protein</fullName>
    </submittedName>
</protein>
<feature type="non-terminal residue" evidence="1">
    <location>
        <position position="1"/>
    </location>
</feature>
<accession>A0A1Q3B950</accession>
<dbReference type="GO" id="GO:0003676">
    <property type="term" value="F:nucleic acid binding"/>
    <property type="evidence" value="ECO:0007669"/>
    <property type="project" value="InterPro"/>
</dbReference>
<dbReference type="EMBL" id="BDDD01000347">
    <property type="protein sequence ID" value="GAV64425.1"/>
    <property type="molecule type" value="Genomic_DNA"/>
</dbReference>
<name>A0A1Q3B950_CEPFO</name>
<dbReference type="AlphaFoldDB" id="A0A1Q3B950"/>
<evidence type="ECO:0000313" key="2">
    <source>
        <dbReference type="Proteomes" id="UP000187406"/>
    </source>
</evidence>
<reference evidence="2" key="1">
    <citation type="submission" date="2016-04" db="EMBL/GenBank/DDBJ databases">
        <title>Cephalotus genome sequencing.</title>
        <authorList>
            <person name="Fukushima K."/>
            <person name="Hasebe M."/>
            <person name="Fang X."/>
        </authorList>
    </citation>
    <scope>NUCLEOTIDE SEQUENCE [LARGE SCALE GENOMIC DNA]</scope>
    <source>
        <strain evidence="2">cv. St1</strain>
    </source>
</reference>
<dbReference type="SUPFAM" id="SSF57756">
    <property type="entry name" value="Retrovirus zinc finger-like domains"/>
    <property type="match status" value="1"/>
</dbReference>
<proteinExistence type="predicted"/>
<dbReference type="Proteomes" id="UP000187406">
    <property type="component" value="Unassembled WGS sequence"/>
</dbReference>
<keyword evidence="2" id="KW-1185">Reference proteome</keyword>
<sequence length="200" mass="23533">VKEATINMLIREYEMFFIRENKNISSMYIRFTDIINSLKALDKNNTNSEMVRKILRCSPKSWIPKVTAIKEAKDLNVLLLKELLGSLMTHEMSIKLEGDNEEKEIKKKKVIAFKSSKDESEEDNDDKLALITRRFEILLAKKKFGNKNFKMTQSFETEQNREEITCYKYNKLGHFKSECPRLKKTKEYSKKKKSMIANVT</sequence>
<dbReference type="InterPro" id="IPR036875">
    <property type="entry name" value="Znf_CCHC_sf"/>
</dbReference>